<reference evidence="1" key="1">
    <citation type="journal article" date="2021" name="IMA Fungus">
        <title>Genomic characterization of three marine fungi, including Emericellopsis atlantica sp. nov. with signatures of a generalist lifestyle and marine biomass degradation.</title>
        <authorList>
            <person name="Hagestad O.C."/>
            <person name="Hou L."/>
            <person name="Andersen J.H."/>
            <person name="Hansen E.H."/>
            <person name="Altermark B."/>
            <person name="Li C."/>
            <person name="Kuhnert E."/>
            <person name="Cox R.J."/>
            <person name="Crous P.W."/>
            <person name="Spatafora J.W."/>
            <person name="Lail K."/>
            <person name="Amirebrahimi M."/>
            <person name="Lipzen A."/>
            <person name="Pangilinan J."/>
            <person name="Andreopoulos W."/>
            <person name="Hayes R.D."/>
            <person name="Ng V."/>
            <person name="Grigoriev I.V."/>
            <person name="Jackson S.A."/>
            <person name="Sutton T.D.S."/>
            <person name="Dobson A.D.W."/>
            <person name="Rama T."/>
        </authorList>
    </citation>
    <scope>NUCLEOTIDE SEQUENCE</scope>
    <source>
        <strain evidence="1">TRa018bII</strain>
    </source>
</reference>
<organism evidence="1 2">
    <name type="scientific">Amylocarpus encephaloides</name>
    <dbReference type="NCBI Taxonomy" id="45428"/>
    <lineage>
        <taxon>Eukaryota</taxon>
        <taxon>Fungi</taxon>
        <taxon>Dikarya</taxon>
        <taxon>Ascomycota</taxon>
        <taxon>Pezizomycotina</taxon>
        <taxon>Leotiomycetes</taxon>
        <taxon>Helotiales</taxon>
        <taxon>Helotiales incertae sedis</taxon>
        <taxon>Amylocarpus</taxon>
    </lineage>
</organism>
<evidence type="ECO:0000313" key="2">
    <source>
        <dbReference type="Proteomes" id="UP000824998"/>
    </source>
</evidence>
<comment type="caution">
    <text evidence="1">The sequence shown here is derived from an EMBL/GenBank/DDBJ whole genome shotgun (WGS) entry which is preliminary data.</text>
</comment>
<evidence type="ECO:0000313" key="1">
    <source>
        <dbReference type="EMBL" id="KAG9237004.1"/>
    </source>
</evidence>
<dbReference type="AlphaFoldDB" id="A0A9P7YNC5"/>
<name>A0A9P7YNC5_9HELO</name>
<dbReference type="Proteomes" id="UP000824998">
    <property type="component" value="Unassembled WGS sequence"/>
</dbReference>
<accession>A0A9P7YNC5</accession>
<gene>
    <name evidence="1" type="ORF">BJ875DRAFT_481744</name>
</gene>
<sequence length="52" mass="6120">MSLRDIFAPSVKDYWDETIIIPIENHPSGYPRLAALLDNDENFMLYRKFGFV</sequence>
<dbReference type="EMBL" id="MU251395">
    <property type="protein sequence ID" value="KAG9237004.1"/>
    <property type="molecule type" value="Genomic_DNA"/>
</dbReference>
<protein>
    <submittedName>
        <fullName evidence="1">Uncharacterized protein</fullName>
    </submittedName>
</protein>
<dbReference type="OrthoDB" id="5342093at2759"/>
<proteinExistence type="predicted"/>
<keyword evidence="2" id="KW-1185">Reference proteome</keyword>